<evidence type="ECO:0000256" key="1">
    <source>
        <dbReference type="ARBA" id="ARBA00023235"/>
    </source>
</evidence>
<evidence type="ECO:0000259" key="3">
    <source>
        <dbReference type="Pfam" id="PF01261"/>
    </source>
</evidence>
<feature type="active site" description="Proton donor/acceptor" evidence="2">
    <location>
        <position position="185"/>
    </location>
</feature>
<dbReference type="InterPro" id="IPR036237">
    <property type="entry name" value="Xyl_isomerase-like_sf"/>
</dbReference>
<dbReference type="GO" id="GO:0008903">
    <property type="term" value="F:hydroxypyruvate isomerase activity"/>
    <property type="evidence" value="ECO:0007669"/>
    <property type="project" value="UniProtKB-EC"/>
</dbReference>
<dbReference type="InterPro" id="IPR050417">
    <property type="entry name" value="Sugar_Epim/Isomerase"/>
</dbReference>
<dbReference type="KEGG" id="plon:Pla110_19740"/>
<feature type="active site" description="Proton donor/acceptor" evidence="2">
    <location>
        <position position="283"/>
    </location>
</feature>
<name>A0A518CLY8_9PLAN</name>
<dbReference type="SUPFAM" id="SSF51658">
    <property type="entry name" value="Xylose isomerase-like"/>
    <property type="match status" value="1"/>
</dbReference>
<gene>
    <name evidence="4" type="primary">hyi_1</name>
    <name evidence="4" type="ORF">Pla110_19740</name>
</gene>
<dbReference type="AlphaFoldDB" id="A0A518CLY8"/>
<dbReference type="EC" id="5.3.1.22" evidence="4"/>
<dbReference type="RefSeq" id="WP_144995490.1">
    <property type="nucleotide sequence ID" value="NZ_CP036281.1"/>
</dbReference>
<sequence>MQRRDFLAQTALAAGAMASVSSLSNISKAEAAETSKPFSMKFAPHFGMFKHSAGEDLVDQLKFSSDQGFTAWEDNGMKRRSVEDQKRIASTMEQLNMEMGVLVALIDLKNKINFVSDDKAAREEVLQGMRETVDVAKRVNAKWLTVVPGYVHSRLPHDYQMANCIELLRQCCDILEPHGLTMVLEPLNHPTNHPGLFLHESPQAYLICRAVNRPSCKILFDIYHQQITEGNLIPNIDHCWSEIPYFQAGDNPGRNEPGTGEINFKNVFQHIANKGYTGIVGMEHGNSQPGVEGEQAVIKAYRAVDPS</sequence>
<dbReference type="NCBIfam" id="TIGR01409">
    <property type="entry name" value="TAT_signal_seq"/>
    <property type="match status" value="1"/>
</dbReference>
<dbReference type="InterPro" id="IPR006311">
    <property type="entry name" value="TAT_signal"/>
</dbReference>
<dbReference type="PIRSF" id="PIRSF006241">
    <property type="entry name" value="HyI"/>
    <property type="match status" value="1"/>
</dbReference>
<proteinExistence type="predicted"/>
<dbReference type="InterPro" id="IPR019546">
    <property type="entry name" value="TAT_signal_bac_arc"/>
</dbReference>
<dbReference type="Proteomes" id="UP000317178">
    <property type="component" value="Chromosome"/>
</dbReference>
<protein>
    <submittedName>
        <fullName evidence="4">Hydroxypyruvate isomerase</fullName>
        <ecNumber evidence="4">5.3.1.22</ecNumber>
    </submittedName>
</protein>
<dbReference type="InterPro" id="IPR013022">
    <property type="entry name" value="Xyl_isomerase-like_TIM-brl"/>
</dbReference>
<accession>A0A518CLY8</accession>
<dbReference type="PANTHER" id="PTHR43489">
    <property type="entry name" value="ISOMERASE"/>
    <property type="match status" value="1"/>
</dbReference>
<keyword evidence="5" id="KW-1185">Reference proteome</keyword>
<keyword evidence="1 4" id="KW-0413">Isomerase</keyword>
<feature type="domain" description="Xylose isomerase-like TIM barrel" evidence="3">
    <location>
        <begin position="64"/>
        <end position="295"/>
    </location>
</feature>
<organism evidence="4 5">
    <name type="scientific">Polystyrenella longa</name>
    <dbReference type="NCBI Taxonomy" id="2528007"/>
    <lineage>
        <taxon>Bacteria</taxon>
        <taxon>Pseudomonadati</taxon>
        <taxon>Planctomycetota</taxon>
        <taxon>Planctomycetia</taxon>
        <taxon>Planctomycetales</taxon>
        <taxon>Planctomycetaceae</taxon>
        <taxon>Polystyrenella</taxon>
    </lineage>
</organism>
<dbReference type="InterPro" id="IPR026040">
    <property type="entry name" value="HyI-like"/>
</dbReference>
<dbReference type="PROSITE" id="PS51318">
    <property type="entry name" value="TAT"/>
    <property type="match status" value="1"/>
</dbReference>
<reference evidence="4 5" key="1">
    <citation type="submission" date="2019-02" db="EMBL/GenBank/DDBJ databases">
        <title>Deep-cultivation of Planctomycetes and their phenomic and genomic characterization uncovers novel biology.</title>
        <authorList>
            <person name="Wiegand S."/>
            <person name="Jogler M."/>
            <person name="Boedeker C."/>
            <person name="Pinto D."/>
            <person name="Vollmers J."/>
            <person name="Rivas-Marin E."/>
            <person name="Kohn T."/>
            <person name="Peeters S.H."/>
            <person name="Heuer A."/>
            <person name="Rast P."/>
            <person name="Oberbeckmann S."/>
            <person name="Bunk B."/>
            <person name="Jeske O."/>
            <person name="Meyerdierks A."/>
            <person name="Storesund J.E."/>
            <person name="Kallscheuer N."/>
            <person name="Luecker S."/>
            <person name="Lage O.M."/>
            <person name="Pohl T."/>
            <person name="Merkel B.J."/>
            <person name="Hornburger P."/>
            <person name="Mueller R.-W."/>
            <person name="Bruemmer F."/>
            <person name="Labrenz M."/>
            <person name="Spormann A.M."/>
            <person name="Op den Camp H."/>
            <person name="Overmann J."/>
            <person name="Amann R."/>
            <person name="Jetten M.S.M."/>
            <person name="Mascher T."/>
            <person name="Medema M.H."/>
            <person name="Devos D.P."/>
            <person name="Kaster A.-K."/>
            <person name="Ovreas L."/>
            <person name="Rohde M."/>
            <person name="Galperin M.Y."/>
            <person name="Jogler C."/>
        </authorList>
    </citation>
    <scope>NUCLEOTIDE SEQUENCE [LARGE SCALE GENOMIC DNA]</scope>
    <source>
        <strain evidence="4 5">Pla110</strain>
    </source>
</reference>
<evidence type="ECO:0000313" key="5">
    <source>
        <dbReference type="Proteomes" id="UP000317178"/>
    </source>
</evidence>
<dbReference type="Gene3D" id="3.20.20.150">
    <property type="entry name" value="Divalent-metal-dependent TIM barrel enzymes"/>
    <property type="match status" value="1"/>
</dbReference>
<evidence type="ECO:0000256" key="2">
    <source>
        <dbReference type="PIRSR" id="PIRSR006241-50"/>
    </source>
</evidence>
<dbReference type="Pfam" id="PF01261">
    <property type="entry name" value="AP_endonuc_2"/>
    <property type="match status" value="1"/>
</dbReference>
<keyword evidence="4" id="KW-0670">Pyruvate</keyword>
<evidence type="ECO:0000313" key="4">
    <source>
        <dbReference type="EMBL" id="QDU80250.1"/>
    </source>
</evidence>
<dbReference type="EMBL" id="CP036281">
    <property type="protein sequence ID" value="QDU80250.1"/>
    <property type="molecule type" value="Genomic_DNA"/>
</dbReference>
<dbReference type="OrthoDB" id="9786584at2"/>